<comment type="caution">
    <text evidence="9">The sequence shown here is derived from an EMBL/GenBank/DDBJ whole genome shotgun (WGS) entry which is preliminary data.</text>
</comment>
<dbReference type="Pfam" id="PF01035">
    <property type="entry name" value="DNA_binding_1"/>
    <property type="match status" value="1"/>
</dbReference>
<dbReference type="Gene3D" id="3.40.10.10">
    <property type="entry name" value="DNA Methylphosphotriester Repair Domain"/>
    <property type="match status" value="1"/>
</dbReference>
<dbReference type="InterPro" id="IPR035451">
    <property type="entry name" value="Ada-like_dom_sf"/>
</dbReference>
<evidence type="ECO:0000313" key="9">
    <source>
        <dbReference type="EMBL" id="THG39661.1"/>
    </source>
</evidence>
<dbReference type="PIRSF" id="PIRSF000409">
    <property type="entry name" value="Ada"/>
    <property type="match status" value="1"/>
</dbReference>
<comment type="cofactor">
    <cofactor evidence="1">
        <name>Zn(2+)</name>
        <dbReference type="ChEBI" id="CHEBI:29105"/>
    </cofactor>
</comment>
<evidence type="ECO:0000259" key="8">
    <source>
        <dbReference type="PROSITE" id="PS01124"/>
    </source>
</evidence>
<keyword evidence="2 9" id="KW-0489">Methyltransferase</keyword>
<dbReference type="EMBL" id="SSTI01000007">
    <property type="protein sequence ID" value="THG39661.1"/>
    <property type="molecule type" value="Genomic_DNA"/>
</dbReference>
<dbReference type="CDD" id="cd06445">
    <property type="entry name" value="ATase"/>
    <property type="match status" value="1"/>
</dbReference>
<keyword evidence="5" id="KW-0010">Activator</keyword>
<dbReference type="SMART" id="SM00342">
    <property type="entry name" value="HTH_ARAC"/>
    <property type="match status" value="1"/>
</dbReference>
<evidence type="ECO:0000256" key="3">
    <source>
        <dbReference type="ARBA" id="ARBA00022763"/>
    </source>
</evidence>
<feature type="domain" description="HTH araC/xylS-type" evidence="8">
    <location>
        <begin position="98"/>
        <end position="179"/>
    </location>
</feature>
<dbReference type="GO" id="GO:0008168">
    <property type="term" value="F:methyltransferase activity"/>
    <property type="evidence" value="ECO:0007669"/>
    <property type="project" value="UniProtKB-KW"/>
</dbReference>
<protein>
    <submittedName>
        <fullName evidence="9">Bifunctional DNA-binding transcriptional regulator/O6-methylguanine-DNA methyltransferase Ada</fullName>
    </submittedName>
</protein>
<dbReference type="InterPro" id="IPR004026">
    <property type="entry name" value="Ada_DNA_repair_Zn-bd"/>
</dbReference>
<dbReference type="Gene3D" id="1.10.10.60">
    <property type="entry name" value="Homeodomain-like"/>
    <property type="match status" value="1"/>
</dbReference>
<dbReference type="SUPFAM" id="SSF57884">
    <property type="entry name" value="Ada DNA repair protein, N-terminal domain (N-Ada 10)"/>
    <property type="match status" value="1"/>
</dbReference>
<keyword evidence="3" id="KW-0227">DNA damage</keyword>
<dbReference type="PANTHER" id="PTHR10815">
    <property type="entry name" value="METHYLATED-DNA--PROTEIN-CYSTEINE METHYLTRANSFERASE"/>
    <property type="match status" value="1"/>
</dbReference>
<reference evidence="9 10" key="1">
    <citation type="submission" date="2019-04" db="EMBL/GenBank/DDBJ databases">
        <title>Microbes associate with the intestines of laboratory mice.</title>
        <authorList>
            <person name="Navarre W."/>
            <person name="Wong E."/>
            <person name="Huang K.C."/>
            <person name="Tropini C."/>
            <person name="Ng K."/>
            <person name="Yu B."/>
        </authorList>
    </citation>
    <scope>NUCLEOTIDE SEQUENCE [LARGE SCALE GENOMIC DNA]</scope>
    <source>
        <strain evidence="9 10">NM83_B4-11</strain>
    </source>
</reference>
<dbReference type="PANTHER" id="PTHR10815:SF14">
    <property type="entry name" value="BIFUNCTIONAL TRANSCRIPTIONAL ACTIVATOR_DNA REPAIR ENZYME ADA"/>
    <property type="match status" value="1"/>
</dbReference>
<dbReference type="InterPro" id="IPR036217">
    <property type="entry name" value="MethylDNA_cys_MeTrfase_DNAb"/>
</dbReference>
<keyword evidence="4" id="KW-0805">Transcription regulation</keyword>
<accession>A0ABY2QGC9</accession>
<dbReference type="GO" id="GO:0032259">
    <property type="term" value="P:methylation"/>
    <property type="evidence" value="ECO:0007669"/>
    <property type="project" value="UniProtKB-KW"/>
</dbReference>
<keyword evidence="9" id="KW-0238">DNA-binding</keyword>
<sequence>MSDAIDTDAAWAAFASRDRGADGRFVVAVRTTGIYCRPSCPARHPRRENVSFYPAPDQARAAGYRACMRCRPDEIARDRLAVARALTLLDTAEVPPPLEELAATVGYAPHHFHRLFKRATGVTPAAYARGLKASRATEALAAGASVTTAIYEGGYSAPSRFYDHAVPRLGMSPSAWSRGGAGVTIRWTIAPTSLGPLLVAATDRGICRLAFDTGPDDLDRLFPQAQIIPGDAALTHLAQEVVALVESPARDHNLPLDVRGTAFQEAIWQALRTIPPGETRSYADLAALAGRPGAVRAAGSACGANHVPILIPCHRVTRSDGATGGYAFGPERKQALLAREKDTPPPAPHRATDPARRP</sequence>
<evidence type="ECO:0000256" key="5">
    <source>
        <dbReference type="ARBA" id="ARBA00023159"/>
    </source>
</evidence>
<feature type="compositionally biased region" description="Basic and acidic residues" evidence="7">
    <location>
        <begin position="330"/>
        <end position="343"/>
    </location>
</feature>
<dbReference type="PROSITE" id="PS01124">
    <property type="entry name" value="HTH_ARAC_FAMILY_2"/>
    <property type="match status" value="1"/>
</dbReference>
<dbReference type="Pfam" id="PF02805">
    <property type="entry name" value="Ada_Zn_binding"/>
    <property type="match status" value="1"/>
</dbReference>
<evidence type="ECO:0000256" key="2">
    <source>
        <dbReference type="ARBA" id="ARBA00022603"/>
    </source>
</evidence>
<gene>
    <name evidence="9" type="primary">ada</name>
    <name evidence="9" type="ORF">E5988_10875</name>
</gene>
<evidence type="ECO:0000313" key="10">
    <source>
        <dbReference type="Proteomes" id="UP000308038"/>
    </source>
</evidence>
<dbReference type="RefSeq" id="WP_136451694.1">
    <property type="nucleotide sequence ID" value="NZ_SSTI01000007.1"/>
</dbReference>
<dbReference type="SUPFAM" id="SSF53155">
    <property type="entry name" value="Methylated DNA-protein cysteine methyltransferase domain"/>
    <property type="match status" value="1"/>
</dbReference>
<feature type="region of interest" description="Disordered" evidence="7">
    <location>
        <begin position="321"/>
        <end position="358"/>
    </location>
</feature>
<dbReference type="NCBIfam" id="TIGR00589">
    <property type="entry name" value="ogt"/>
    <property type="match status" value="1"/>
</dbReference>
<dbReference type="InterPro" id="IPR036388">
    <property type="entry name" value="WH-like_DNA-bd_sf"/>
</dbReference>
<dbReference type="InterPro" id="IPR016221">
    <property type="entry name" value="Bifunct_regulatory_prot_Ada"/>
</dbReference>
<dbReference type="NCBIfam" id="NF011964">
    <property type="entry name" value="PRK15435.1"/>
    <property type="match status" value="1"/>
</dbReference>
<evidence type="ECO:0000256" key="7">
    <source>
        <dbReference type="SAM" id="MobiDB-lite"/>
    </source>
</evidence>
<organism evidence="9 10">
    <name type="scientific">Sphingomonas olei</name>
    <dbReference type="NCBI Taxonomy" id="1886787"/>
    <lineage>
        <taxon>Bacteria</taxon>
        <taxon>Pseudomonadati</taxon>
        <taxon>Pseudomonadota</taxon>
        <taxon>Alphaproteobacteria</taxon>
        <taxon>Sphingomonadales</taxon>
        <taxon>Sphingomonadaceae</taxon>
        <taxon>Sphingomonas</taxon>
    </lineage>
</organism>
<dbReference type="Gene3D" id="3.30.160.70">
    <property type="entry name" value="Methylated DNA-protein cysteine methyltransferase domain"/>
    <property type="match status" value="1"/>
</dbReference>
<dbReference type="SUPFAM" id="SSF46767">
    <property type="entry name" value="Methylated DNA-protein cysteine methyltransferase, C-terminal domain"/>
    <property type="match status" value="1"/>
</dbReference>
<keyword evidence="2 9" id="KW-0808">Transferase</keyword>
<dbReference type="Pfam" id="PF12833">
    <property type="entry name" value="HTH_18"/>
    <property type="match status" value="1"/>
</dbReference>
<keyword evidence="10" id="KW-1185">Reference proteome</keyword>
<dbReference type="Pfam" id="PF02870">
    <property type="entry name" value="Methyltransf_1N"/>
    <property type="match status" value="1"/>
</dbReference>
<dbReference type="InterPro" id="IPR009057">
    <property type="entry name" value="Homeodomain-like_sf"/>
</dbReference>
<proteinExistence type="predicted"/>
<dbReference type="GO" id="GO:0003677">
    <property type="term" value="F:DNA binding"/>
    <property type="evidence" value="ECO:0007669"/>
    <property type="project" value="UniProtKB-KW"/>
</dbReference>
<evidence type="ECO:0000256" key="4">
    <source>
        <dbReference type="ARBA" id="ARBA00023015"/>
    </source>
</evidence>
<keyword evidence="6" id="KW-0804">Transcription</keyword>
<evidence type="ECO:0000256" key="1">
    <source>
        <dbReference type="ARBA" id="ARBA00001947"/>
    </source>
</evidence>
<dbReference type="Proteomes" id="UP000308038">
    <property type="component" value="Unassembled WGS sequence"/>
</dbReference>
<name>A0ABY2QGC9_9SPHN</name>
<dbReference type="InterPro" id="IPR036631">
    <property type="entry name" value="MGMT_N_sf"/>
</dbReference>
<evidence type="ECO:0000256" key="6">
    <source>
        <dbReference type="ARBA" id="ARBA00023163"/>
    </source>
</evidence>
<dbReference type="SUPFAM" id="SSF46689">
    <property type="entry name" value="Homeodomain-like"/>
    <property type="match status" value="1"/>
</dbReference>
<dbReference type="InterPro" id="IPR014048">
    <property type="entry name" value="MethylDNA_cys_MeTrfase_DNA-bd"/>
</dbReference>
<dbReference type="InterPro" id="IPR018060">
    <property type="entry name" value="HTH_AraC"/>
</dbReference>
<dbReference type="InterPro" id="IPR008332">
    <property type="entry name" value="MethylG_MeTrfase_N"/>
</dbReference>
<dbReference type="Gene3D" id="1.10.10.10">
    <property type="entry name" value="Winged helix-like DNA-binding domain superfamily/Winged helix DNA-binding domain"/>
    <property type="match status" value="1"/>
</dbReference>